<dbReference type="CDD" id="cd03427">
    <property type="entry name" value="NUDIX_MTH1_Nudt1"/>
    <property type="match status" value="1"/>
</dbReference>
<dbReference type="PRINTS" id="PR01403">
    <property type="entry name" value="8OXTPHPHTASE"/>
</dbReference>
<evidence type="ECO:0000313" key="25">
    <source>
        <dbReference type="EMBL" id="KAJ2780539.1"/>
    </source>
</evidence>
<accession>A0A9W8LIH0</accession>
<evidence type="ECO:0000256" key="11">
    <source>
        <dbReference type="ARBA" id="ARBA00024486"/>
    </source>
</evidence>
<evidence type="ECO:0000256" key="22">
    <source>
        <dbReference type="ARBA" id="ARBA00049032"/>
    </source>
</evidence>
<dbReference type="Pfam" id="PF00293">
    <property type="entry name" value="NUDIX"/>
    <property type="match status" value="1"/>
</dbReference>
<keyword evidence="7" id="KW-0460">Magnesium</keyword>
<dbReference type="PANTHER" id="PTHR43758:SF2">
    <property type="entry name" value="OXIDIZED PURINE NUCLEOSIDE TRIPHOSPHATE HYDROLASE"/>
    <property type="match status" value="1"/>
</dbReference>
<feature type="domain" description="Nudix hydrolase" evidence="24">
    <location>
        <begin position="19"/>
        <end position="150"/>
    </location>
</feature>
<evidence type="ECO:0000256" key="6">
    <source>
        <dbReference type="ARBA" id="ARBA00022801"/>
    </source>
</evidence>
<keyword evidence="26" id="KW-1185">Reference proteome</keyword>
<comment type="catalytic activity">
    <reaction evidence="22">
        <text>N(6)-methyl-dATP + H2O = N(6)-methyl-dAMP + diphosphate + H(+)</text>
        <dbReference type="Rhea" id="RHEA:67604"/>
        <dbReference type="ChEBI" id="CHEBI:15377"/>
        <dbReference type="ChEBI" id="CHEBI:15378"/>
        <dbReference type="ChEBI" id="CHEBI:33019"/>
        <dbReference type="ChEBI" id="CHEBI:169976"/>
        <dbReference type="ChEBI" id="CHEBI:172872"/>
    </reaction>
    <physiologicalReaction direction="left-to-right" evidence="22">
        <dbReference type="Rhea" id="RHEA:67605"/>
    </physiologicalReaction>
</comment>
<name>A0A9W8LIH0_9FUNG</name>
<evidence type="ECO:0000256" key="8">
    <source>
        <dbReference type="ARBA" id="ARBA00023242"/>
    </source>
</evidence>
<dbReference type="GO" id="GO:0005737">
    <property type="term" value="C:cytoplasm"/>
    <property type="evidence" value="ECO:0007669"/>
    <property type="project" value="TreeGrafter"/>
</dbReference>
<evidence type="ECO:0000256" key="23">
    <source>
        <dbReference type="ARBA" id="ARBA00053094"/>
    </source>
</evidence>
<dbReference type="GO" id="GO:0005634">
    <property type="term" value="C:nucleus"/>
    <property type="evidence" value="ECO:0007669"/>
    <property type="project" value="UniProtKB-SubCell"/>
</dbReference>
<evidence type="ECO:0000256" key="7">
    <source>
        <dbReference type="ARBA" id="ARBA00022842"/>
    </source>
</evidence>
<gene>
    <name evidence="25" type="ORF">H4R18_003403</name>
</gene>
<comment type="cofactor">
    <cofactor evidence="1">
        <name>Mg(2+)</name>
        <dbReference type="ChEBI" id="CHEBI:18420"/>
    </cofactor>
</comment>
<sequence>MDPRSVARHVESDADRAAAHRLYTLVFPVDAAAGRVLLGMKKRGFGRGKLNGFGGKVEAGETVAQGAVRELAEESGLAARSVEQCGLLLFYFEGDPTAMEVHVFQARDYAGAAAESDEMRPEWFPVDQMPFDRMWADDRFWWPCVVDGAKFVGRFWFKADQTTIVRQSLVRVDSLDFGGAAS</sequence>
<comment type="catalytic activity">
    <reaction evidence="20">
        <text>N(6)-methyl-ATP + H2O = N(6)-methyl-AMP + diphosphate + H(+)</text>
        <dbReference type="Rhea" id="RHEA:67608"/>
        <dbReference type="ChEBI" id="CHEBI:15377"/>
        <dbReference type="ChEBI" id="CHEBI:15378"/>
        <dbReference type="ChEBI" id="CHEBI:33019"/>
        <dbReference type="ChEBI" id="CHEBI:144842"/>
        <dbReference type="ChEBI" id="CHEBI:172873"/>
    </reaction>
    <physiologicalReaction direction="left-to-right" evidence="20">
        <dbReference type="Rhea" id="RHEA:67609"/>
    </physiologicalReaction>
</comment>
<comment type="catalytic activity">
    <reaction evidence="21">
        <text>O(6)-methyl-dGTP + H2O = O(6)-methyl-dGMP + diphosphate + H(+)</text>
        <dbReference type="Rhea" id="RHEA:67600"/>
        <dbReference type="ChEBI" id="CHEBI:15377"/>
        <dbReference type="ChEBI" id="CHEBI:15378"/>
        <dbReference type="ChEBI" id="CHEBI:33019"/>
        <dbReference type="ChEBI" id="CHEBI:169974"/>
        <dbReference type="ChEBI" id="CHEBI:169975"/>
    </reaction>
    <physiologicalReaction direction="left-to-right" evidence="21">
        <dbReference type="Rhea" id="RHEA:67601"/>
    </physiologicalReaction>
</comment>
<evidence type="ECO:0000259" key="24">
    <source>
        <dbReference type="PROSITE" id="PS51462"/>
    </source>
</evidence>
<reference evidence="25" key="1">
    <citation type="submission" date="2022-07" db="EMBL/GenBank/DDBJ databases">
        <title>Phylogenomic reconstructions and comparative analyses of Kickxellomycotina fungi.</title>
        <authorList>
            <person name="Reynolds N.K."/>
            <person name="Stajich J.E."/>
            <person name="Barry K."/>
            <person name="Grigoriev I.V."/>
            <person name="Crous P."/>
            <person name="Smith M.E."/>
        </authorList>
    </citation>
    <scope>NUCLEOTIDE SEQUENCE</scope>
    <source>
        <strain evidence="25">NBRC 105414</strain>
    </source>
</reference>
<comment type="catalytic activity">
    <reaction evidence="9">
        <text>8-oxo-dATP + H2O = 8-oxo-dAMP + diphosphate + H(+)</text>
        <dbReference type="Rhea" id="RHEA:65396"/>
        <dbReference type="ChEBI" id="CHEBI:15377"/>
        <dbReference type="ChEBI" id="CHEBI:15378"/>
        <dbReference type="ChEBI" id="CHEBI:33019"/>
        <dbReference type="ChEBI" id="CHEBI:71361"/>
        <dbReference type="ChEBI" id="CHEBI:172871"/>
    </reaction>
    <physiologicalReaction direction="left-to-right" evidence="9">
        <dbReference type="Rhea" id="RHEA:65397"/>
    </physiologicalReaction>
</comment>
<evidence type="ECO:0000256" key="19">
    <source>
        <dbReference type="ARBA" id="ARBA00032071"/>
    </source>
</evidence>
<dbReference type="PANTHER" id="PTHR43758">
    <property type="entry name" value="7,8-DIHYDRO-8-OXOGUANINE TRIPHOSPHATASE"/>
    <property type="match status" value="1"/>
</dbReference>
<evidence type="ECO:0000256" key="1">
    <source>
        <dbReference type="ARBA" id="ARBA00001946"/>
    </source>
</evidence>
<evidence type="ECO:0000256" key="12">
    <source>
        <dbReference type="ARBA" id="ARBA00024596"/>
    </source>
</evidence>
<proteinExistence type="inferred from homology"/>
<organism evidence="25 26">
    <name type="scientific">Coemansia javaensis</name>
    <dbReference type="NCBI Taxonomy" id="2761396"/>
    <lineage>
        <taxon>Eukaryota</taxon>
        <taxon>Fungi</taxon>
        <taxon>Fungi incertae sedis</taxon>
        <taxon>Zoopagomycota</taxon>
        <taxon>Kickxellomycotina</taxon>
        <taxon>Kickxellomycetes</taxon>
        <taxon>Kickxellales</taxon>
        <taxon>Kickxellaceae</taxon>
        <taxon>Coemansia</taxon>
    </lineage>
</organism>
<evidence type="ECO:0000256" key="20">
    <source>
        <dbReference type="ARBA" id="ARBA00048002"/>
    </source>
</evidence>
<dbReference type="GO" id="GO:0008828">
    <property type="term" value="F:dATP diphosphatase activity"/>
    <property type="evidence" value="ECO:0007669"/>
    <property type="project" value="UniProtKB-EC"/>
</dbReference>
<dbReference type="SUPFAM" id="SSF55811">
    <property type="entry name" value="Nudix"/>
    <property type="match status" value="1"/>
</dbReference>
<evidence type="ECO:0000256" key="10">
    <source>
        <dbReference type="ARBA" id="ARBA00024459"/>
    </source>
</evidence>
<dbReference type="InterPro" id="IPR015797">
    <property type="entry name" value="NUDIX_hydrolase-like_dom_sf"/>
</dbReference>
<keyword evidence="8" id="KW-0539">Nucleus</keyword>
<comment type="similarity">
    <text evidence="3">Belongs to the Nudix hydrolase family.</text>
</comment>
<dbReference type="GO" id="GO:0042262">
    <property type="term" value="P:DNA protection"/>
    <property type="evidence" value="ECO:0007669"/>
    <property type="project" value="InterPro"/>
</dbReference>
<dbReference type="AlphaFoldDB" id="A0A9W8LIH0"/>
<dbReference type="PROSITE" id="PS51462">
    <property type="entry name" value="NUDIX"/>
    <property type="match status" value="1"/>
</dbReference>
<dbReference type="EMBL" id="JANBUL010000134">
    <property type="protein sequence ID" value="KAJ2780539.1"/>
    <property type="molecule type" value="Genomic_DNA"/>
</dbReference>
<evidence type="ECO:0000256" key="13">
    <source>
        <dbReference type="ARBA" id="ARBA00026103"/>
    </source>
</evidence>
<evidence type="ECO:0000256" key="21">
    <source>
        <dbReference type="ARBA" id="ARBA00048894"/>
    </source>
</evidence>
<evidence type="ECO:0000256" key="14">
    <source>
        <dbReference type="ARBA" id="ARBA00026218"/>
    </source>
</evidence>
<comment type="catalytic activity">
    <reaction evidence="10">
        <text>2-oxo-dATP + H2O = 2-oxo-dAMP + diphosphate + H(+)</text>
        <dbReference type="Rhea" id="RHEA:31583"/>
        <dbReference type="ChEBI" id="CHEBI:15377"/>
        <dbReference type="ChEBI" id="CHEBI:15378"/>
        <dbReference type="ChEBI" id="CHEBI:33019"/>
        <dbReference type="ChEBI" id="CHEBI:63212"/>
        <dbReference type="ChEBI" id="CHEBI:77897"/>
        <dbReference type="EC" id="3.6.1.56"/>
    </reaction>
    <physiologicalReaction direction="left-to-right" evidence="10">
        <dbReference type="Rhea" id="RHEA:31584"/>
    </physiologicalReaction>
</comment>
<comment type="caution">
    <text evidence="25">The sequence shown here is derived from an EMBL/GenBank/DDBJ whole genome shotgun (WGS) entry which is preliminary data.</text>
</comment>
<evidence type="ECO:0000256" key="17">
    <source>
        <dbReference type="ARBA" id="ARBA00030682"/>
    </source>
</evidence>
<dbReference type="Gene3D" id="3.90.79.10">
    <property type="entry name" value="Nucleoside Triphosphate Pyrophosphohydrolase"/>
    <property type="match status" value="1"/>
</dbReference>
<keyword evidence="5" id="KW-0479">Metal-binding</keyword>
<dbReference type="Proteomes" id="UP001140217">
    <property type="component" value="Unassembled WGS sequence"/>
</dbReference>
<dbReference type="InterPro" id="IPR003563">
    <property type="entry name" value="8ODP"/>
</dbReference>
<evidence type="ECO:0000256" key="5">
    <source>
        <dbReference type="ARBA" id="ARBA00022723"/>
    </source>
</evidence>
<evidence type="ECO:0000256" key="4">
    <source>
        <dbReference type="ARBA" id="ARBA00011245"/>
    </source>
</evidence>
<comment type="subcellular location">
    <subcellularLocation>
        <location evidence="2">Nucleus</location>
    </subcellularLocation>
</comment>
<dbReference type="EC" id="3.6.1.56" evidence="13"/>
<comment type="catalytic activity">
    <reaction evidence="11">
        <text>8-oxo-dGTP + H2O = 8-oxo-dGMP + diphosphate + H(+)</text>
        <dbReference type="Rhea" id="RHEA:31575"/>
        <dbReference type="ChEBI" id="CHEBI:15377"/>
        <dbReference type="ChEBI" id="CHEBI:15378"/>
        <dbReference type="ChEBI" id="CHEBI:33019"/>
        <dbReference type="ChEBI" id="CHEBI:63224"/>
        <dbReference type="ChEBI" id="CHEBI:77896"/>
    </reaction>
    <physiologicalReaction direction="left-to-right" evidence="11">
        <dbReference type="Rhea" id="RHEA:31576"/>
    </physiologicalReaction>
</comment>
<evidence type="ECO:0000256" key="2">
    <source>
        <dbReference type="ARBA" id="ARBA00004123"/>
    </source>
</evidence>
<dbReference type="InterPro" id="IPR020084">
    <property type="entry name" value="NUDIX_hydrolase_CS"/>
</dbReference>
<comment type="subunit">
    <text evidence="4">Monomer.</text>
</comment>
<evidence type="ECO:0000313" key="26">
    <source>
        <dbReference type="Proteomes" id="UP001140217"/>
    </source>
</evidence>
<dbReference type="OrthoDB" id="447842at2759"/>
<comment type="function">
    <text evidence="23">Oxidized purine nucleoside triphosphate hydrolase which is a prominent sanitizer of the oxidized nucleotide pool. Catalyzes the hydrolysis of 2-oxo-dATP (2-hydroxy-dATP) into 2-oxo-dAMP. Also has a significant hydrolase activity toward 2-oxo-ATP, 8-oxo-dGTP and 8-oxo-dATP. Through the hydrolysis of oxidized purine nucleoside triphosphates, prevents their incorporation into DNA and the subsequent transversions A:T to C:G and G:C to T:A. Also catalyzes the hydrolysis of methylated purine nucleoside triphosphate preventing their integration into DNA. Through this antimutagenic activity protects cells from oxidative stress.</text>
</comment>
<dbReference type="PROSITE" id="PS00893">
    <property type="entry name" value="NUDIX_BOX"/>
    <property type="match status" value="1"/>
</dbReference>
<protein>
    <recommendedName>
        <fullName evidence="14">Oxidized purine nucleoside triphosphate hydrolase</fullName>
        <ecNumber evidence="13">3.6.1.56</ecNumber>
    </recommendedName>
    <alternativeName>
        <fullName evidence="18">2-hydroxy-dATP diphosphatase</fullName>
    </alternativeName>
    <alternativeName>
        <fullName evidence="17">7,8-dihydro-8-oxoguanine triphosphatase</fullName>
    </alternativeName>
    <alternativeName>
        <fullName evidence="16">8-oxo-dGTPase</fullName>
    </alternativeName>
    <alternativeName>
        <fullName evidence="19">Methylated purine nucleoside triphosphate hydrolase</fullName>
    </alternativeName>
    <alternativeName>
        <fullName evidence="15">Nucleoside diphosphate-linked moiety X motif 1</fullName>
    </alternativeName>
</protein>
<evidence type="ECO:0000256" key="9">
    <source>
        <dbReference type="ARBA" id="ARBA00024448"/>
    </source>
</evidence>
<evidence type="ECO:0000256" key="16">
    <source>
        <dbReference type="ARBA" id="ARBA00030634"/>
    </source>
</evidence>
<evidence type="ECO:0000256" key="3">
    <source>
        <dbReference type="ARBA" id="ARBA00005582"/>
    </source>
</evidence>
<dbReference type="InterPro" id="IPR000086">
    <property type="entry name" value="NUDIX_hydrolase_dom"/>
</dbReference>
<evidence type="ECO:0000256" key="15">
    <source>
        <dbReference type="ARBA" id="ARBA00029673"/>
    </source>
</evidence>
<evidence type="ECO:0000256" key="18">
    <source>
        <dbReference type="ARBA" id="ARBA00031927"/>
    </source>
</evidence>
<comment type="catalytic activity">
    <reaction evidence="12">
        <text>2-oxo-ATP + H2O = 2-oxo-AMP + diphosphate + H(+)</text>
        <dbReference type="Rhea" id="RHEA:67392"/>
        <dbReference type="ChEBI" id="CHEBI:15377"/>
        <dbReference type="ChEBI" id="CHEBI:15378"/>
        <dbReference type="ChEBI" id="CHEBI:33019"/>
        <dbReference type="ChEBI" id="CHEBI:71395"/>
        <dbReference type="ChEBI" id="CHEBI:172878"/>
    </reaction>
    <physiologicalReaction direction="left-to-right" evidence="12">
        <dbReference type="Rhea" id="RHEA:67393"/>
    </physiologicalReaction>
</comment>
<dbReference type="GO" id="GO:0008413">
    <property type="term" value="F:8-oxo-7,8-dihydroguanosine triphosphate pyrophosphatase activity"/>
    <property type="evidence" value="ECO:0007669"/>
    <property type="project" value="InterPro"/>
</dbReference>
<keyword evidence="6" id="KW-0378">Hydrolase</keyword>
<dbReference type="GO" id="GO:0046872">
    <property type="term" value="F:metal ion binding"/>
    <property type="evidence" value="ECO:0007669"/>
    <property type="project" value="UniProtKB-KW"/>
</dbReference>